<evidence type="ECO:0000256" key="2">
    <source>
        <dbReference type="ARBA" id="ARBA00006966"/>
    </source>
</evidence>
<evidence type="ECO:0000313" key="8">
    <source>
        <dbReference type="Proteomes" id="UP000190776"/>
    </source>
</evidence>
<sequence length="478" mass="50811">MSPHNYYPVTAPSSSCPTPAGISPSQSPSINHWTTPGPASSDVRIPPSHSPQNRKEREENKENHHAHPHHHHHTPPNTRGGERKSPNRRPPKAPPPTKPQPQPRTANPKKPPRARPPKTQLTKQTQFRSDTITTPTASMLAAIASTTLGDDVFHEDATTNALQSWIASLLGKPAALLVMSGTMGNQVALRTHLGGPPHSVLCDHRAHILRAEAGGVAALCGAQIEGVFPSNGSYLTLEDVQANAVLGDDVHGCPTRVVELENTLGGAVMPLAEMQRIGAWARENGVITHLDGARLWEAVAAGHGTLAEYAACVDSVQLCFSKGLGAPMGSIIVGSEAFVKRARWIRKSIGGGIRMAGVVSAAARTAVEEQFVGGRLVRTHEQARRLAEKWEGLGGVLSVPTETNMVWLDVKKSGVEAADIMRLAAEKGIKTFGTRIVVHYQISELAMRGMEEVMEVVMGKKGAAAAAAAPETNGTEGA</sequence>
<feature type="domain" description="Aromatic amino acid beta-eliminating lyase/threonine aldolase" evidence="6">
    <location>
        <begin position="126"/>
        <end position="412"/>
    </location>
</feature>
<comment type="caution">
    <text evidence="7">The sequence shown here is derived from an EMBL/GenBank/DDBJ whole genome shotgun (WGS) entry which is preliminary data.</text>
</comment>
<keyword evidence="4" id="KW-0456">Lyase</keyword>
<dbReference type="InterPro" id="IPR015424">
    <property type="entry name" value="PyrdxlP-dep_Trfase"/>
</dbReference>
<dbReference type="EMBL" id="MSZU01000076">
    <property type="protein sequence ID" value="OMP87566.1"/>
    <property type="molecule type" value="Genomic_DNA"/>
</dbReference>
<keyword evidence="3" id="KW-0663">Pyridoxal phosphate</keyword>
<dbReference type="PANTHER" id="PTHR48097">
    <property type="entry name" value="L-THREONINE ALDOLASE-RELATED"/>
    <property type="match status" value="1"/>
</dbReference>
<evidence type="ECO:0000256" key="4">
    <source>
        <dbReference type="ARBA" id="ARBA00023239"/>
    </source>
</evidence>
<dbReference type="PANTHER" id="PTHR48097:SF9">
    <property type="entry name" value="L-THREONINE ALDOLASE"/>
    <property type="match status" value="1"/>
</dbReference>
<evidence type="ECO:0000313" key="7">
    <source>
        <dbReference type="EMBL" id="OMP87566.1"/>
    </source>
</evidence>
<comment type="similarity">
    <text evidence="2">Belongs to the threonine aldolase family.</text>
</comment>
<dbReference type="Proteomes" id="UP000190776">
    <property type="component" value="Unassembled WGS sequence"/>
</dbReference>
<gene>
    <name evidence="7" type="ORF">BK809_0007653</name>
</gene>
<dbReference type="Gene3D" id="3.90.1150.10">
    <property type="entry name" value="Aspartate Aminotransferase, domain 1"/>
    <property type="match status" value="1"/>
</dbReference>
<evidence type="ECO:0000259" key="6">
    <source>
        <dbReference type="Pfam" id="PF01212"/>
    </source>
</evidence>
<evidence type="ECO:0000256" key="1">
    <source>
        <dbReference type="ARBA" id="ARBA00001933"/>
    </source>
</evidence>
<name>A0A1S8BJB5_9PEZI</name>
<evidence type="ECO:0000256" key="3">
    <source>
        <dbReference type="ARBA" id="ARBA00022898"/>
    </source>
</evidence>
<dbReference type="Gene3D" id="3.40.640.10">
    <property type="entry name" value="Type I PLP-dependent aspartate aminotransferase-like (Major domain)"/>
    <property type="match status" value="1"/>
</dbReference>
<dbReference type="OrthoDB" id="10261951at2759"/>
<organism evidence="7 8">
    <name type="scientific">Diplodia seriata</name>
    <dbReference type="NCBI Taxonomy" id="420778"/>
    <lineage>
        <taxon>Eukaryota</taxon>
        <taxon>Fungi</taxon>
        <taxon>Dikarya</taxon>
        <taxon>Ascomycota</taxon>
        <taxon>Pezizomycotina</taxon>
        <taxon>Dothideomycetes</taxon>
        <taxon>Dothideomycetes incertae sedis</taxon>
        <taxon>Botryosphaeriales</taxon>
        <taxon>Botryosphaeriaceae</taxon>
        <taxon>Diplodia</taxon>
    </lineage>
</organism>
<dbReference type="Pfam" id="PF01212">
    <property type="entry name" value="Beta_elim_lyase"/>
    <property type="match status" value="1"/>
</dbReference>
<feature type="compositionally biased region" description="Polar residues" evidence="5">
    <location>
        <begin position="120"/>
        <end position="130"/>
    </location>
</feature>
<reference evidence="7 8" key="1">
    <citation type="submission" date="2017-01" db="EMBL/GenBank/DDBJ databases">
        <title>Draft genome sequence of Diplodia seriata F98.1, a fungal species involved in grapevine trunk diseases.</title>
        <authorList>
            <person name="Robert-Siegwald G."/>
            <person name="Vallet J."/>
            <person name="Abou-Mansour E."/>
            <person name="Xu J."/>
            <person name="Rey P."/>
            <person name="Bertsch C."/>
            <person name="Rego C."/>
            <person name="Larignon P."/>
            <person name="Fontaine F."/>
            <person name="Lebrun M.-H."/>
        </authorList>
    </citation>
    <scope>NUCLEOTIDE SEQUENCE [LARGE SCALE GENOMIC DNA]</scope>
    <source>
        <strain evidence="7 8">F98.1</strain>
    </source>
</reference>
<accession>A0A1S8BJB5</accession>
<dbReference type="NCBIfam" id="NF041359">
    <property type="entry name" value="GntG_guanitoxin"/>
    <property type="match status" value="1"/>
</dbReference>
<dbReference type="CDD" id="cd06502">
    <property type="entry name" value="TA_like"/>
    <property type="match status" value="1"/>
</dbReference>
<dbReference type="InterPro" id="IPR015422">
    <property type="entry name" value="PyrdxlP-dep_Trfase_small"/>
</dbReference>
<dbReference type="AlphaFoldDB" id="A0A1S8BJB5"/>
<comment type="cofactor">
    <cofactor evidence="1">
        <name>pyridoxal 5'-phosphate</name>
        <dbReference type="ChEBI" id="CHEBI:597326"/>
    </cofactor>
</comment>
<feature type="compositionally biased region" description="Polar residues" evidence="5">
    <location>
        <begin position="11"/>
        <end position="38"/>
    </location>
</feature>
<dbReference type="STRING" id="420778.A0A1S8BJB5"/>
<dbReference type="InterPro" id="IPR001597">
    <property type="entry name" value="ArAA_b-elim_lyase/Thr_aldolase"/>
</dbReference>
<proteinExistence type="inferred from homology"/>
<feature type="region of interest" description="Disordered" evidence="5">
    <location>
        <begin position="1"/>
        <end position="130"/>
    </location>
</feature>
<feature type="compositionally biased region" description="Basic and acidic residues" evidence="5">
    <location>
        <begin position="53"/>
        <end position="65"/>
    </location>
</feature>
<dbReference type="GO" id="GO:0006545">
    <property type="term" value="P:glycine biosynthetic process"/>
    <property type="evidence" value="ECO:0007669"/>
    <property type="project" value="TreeGrafter"/>
</dbReference>
<feature type="compositionally biased region" description="Pro residues" evidence="5">
    <location>
        <begin position="92"/>
        <end position="102"/>
    </location>
</feature>
<dbReference type="GO" id="GO:0005829">
    <property type="term" value="C:cytosol"/>
    <property type="evidence" value="ECO:0007669"/>
    <property type="project" value="TreeGrafter"/>
</dbReference>
<dbReference type="FunFam" id="3.40.640.10:FF:000030">
    <property type="entry name" value="Low-specificity L-threonine aldolase"/>
    <property type="match status" value="1"/>
</dbReference>
<dbReference type="InterPro" id="IPR023603">
    <property type="entry name" value="Low_specificity_L-TA-like"/>
</dbReference>
<dbReference type="GO" id="GO:0006567">
    <property type="term" value="P:L-threonine catabolic process"/>
    <property type="evidence" value="ECO:0007669"/>
    <property type="project" value="TreeGrafter"/>
</dbReference>
<evidence type="ECO:0000256" key="5">
    <source>
        <dbReference type="SAM" id="MobiDB-lite"/>
    </source>
</evidence>
<protein>
    <submittedName>
        <fullName evidence="7">Low-specificity L-threonine aldolase</fullName>
    </submittedName>
</protein>
<dbReference type="InterPro" id="IPR015421">
    <property type="entry name" value="PyrdxlP-dep_Trfase_major"/>
</dbReference>
<dbReference type="SUPFAM" id="SSF53383">
    <property type="entry name" value="PLP-dependent transferases"/>
    <property type="match status" value="1"/>
</dbReference>
<dbReference type="GO" id="GO:0008732">
    <property type="term" value="F:L-allo-threonine aldolase activity"/>
    <property type="evidence" value="ECO:0007669"/>
    <property type="project" value="TreeGrafter"/>
</dbReference>